<dbReference type="NCBIfam" id="TIGR03025">
    <property type="entry name" value="EPS_sugtrans"/>
    <property type="match status" value="1"/>
</dbReference>
<keyword evidence="3 9" id="KW-0808">Transferase</keyword>
<feature type="transmembrane region" description="Helical" evidence="7">
    <location>
        <begin position="281"/>
        <end position="301"/>
    </location>
</feature>
<dbReference type="EMBL" id="CP021235">
    <property type="protein sequence ID" value="ARS34123.1"/>
    <property type="molecule type" value="Genomic_DNA"/>
</dbReference>
<evidence type="ECO:0000256" key="1">
    <source>
        <dbReference type="ARBA" id="ARBA00004141"/>
    </source>
</evidence>
<dbReference type="KEGG" id="pact:CA264_00960"/>
<dbReference type="GO" id="GO:0016780">
    <property type="term" value="F:phosphotransferase activity, for other substituted phosphate groups"/>
    <property type="evidence" value="ECO:0007669"/>
    <property type="project" value="TreeGrafter"/>
</dbReference>
<evidence type="ECO:0000256" key="3">
    <source>
        <dbReference type="ARBA" id="ARBA00022679"/>
    </source>
</evidence>
<keyword evidence="6 7" id="KW-0472">Membrane</keyword>
<reference evidence="10" key="1">
    <citation type="submission" date="2017-05" db="EMBL/GenBank/DDBJ databases">
        <authorList>
            <person name="Ray J."/>
            <person name="Price M."/>
            <person name="Deutschbauer A."/>
        </authorList>
    </citation>
    <scope>NUCLEOTIDE SEQUENCE [LARGE SCALE GENOMIC DNA]</scope>
    <source>
        <strain evidence="10">DSM 19842</strain>
    </source>
</reference>
<dbReference type="GO" id="GO:0016020">
    <property type="term" value="C:membrane"/>
    <property type="evidence" value="ECO:0007669"/>
    <property type="project" value="UniProtKB-SubCell"/>
</dbReference>
<evidence type="ECO:0000256" key="6">
    <source>
        <dbReference type="ARBA" id="ARBA00023136"/>
    </source>
</evidence>
<dbReference type="Pfam" id="PF13727">
    <property type="entry name" value="CoA_binding_3"/>
    <property type="match status" value="1"/>
</dbReference>
<dbReference type="RefSeq" id="WP_025609542.1">
    <property type="nucleotide sequence ID" value="NZ_CP021235.1"/>
</dbReference>
<feature type="transmembrane region" description="Helical" evidence="7">
    <location>
        <begin position="93"/>
        <end position="116"/>
    </location>
</feature>
<sequence>MIKYKSYSGTVSDGGYFVAVLLLIYLLNKYSDISLEWAIVIGVLFVVLNFLSMYAPHIAKNKVGNAAANYMKLPLILILTVLVLLSSSEFYESVSVVSVMLLIALPVLGIPIQALVMKMARSKTASEDKGVHMSSLAPSVKAKSTLVAGIGSMAVNVEKHLQAHSKTPRHIKGFIKCKKEESVVTNDRIIGDLESIHSYLSENPVDEIVIALPVKPSKKVKSIIEVADYHGIRVKYVPDYQGLLGTNYKITRYGHIDAINVRQVPLDDPLAFWVKNSFDKVFAFLALVALSPLFLVIALLIKLDSPGPLFYCPIRTGKAGKQFRIYKFRSMRCNDDESKGTLSTKQNDERITKVGKVLRKYSLDELPQFLNVLLGDMSVVGPRPHRNFLNKQFQISEKRYMVRHYFKPGITGWAQINGWRGPTETQEQKSQRTLHDLWYIENWTLWLDMKIIYLTIFGRKTHQGAF</sequence>
<comment type="subcellular location">
    <subcellularLocation>
        <location evidence="1">Membrane</location>
        <topology evidence="1">Multi-pass membrane protein</topology>
    </subcellularLocation>
</comment>
<protein>
    <submittedName>
        <fullName evidence="9">Exopolysaccharide biosynthesis polyprenyl glycosylphosphotransferase</fullName>
    </submittedName>
</protein>
<evidence type="ECO:0000256" key="2">
    <source>
        <dbReference type="ARBA" id="ARBA00006464"/>
    </source>
</evidence>
<gene>
    <name evidence="9" type="ORF">CA264_00960</name>
</gene>
<dbReference type="STRING" id="709015.GCA_000472485_04375"/>
<name>A0A1X9YML9_9BACT</name>
<organism evidence="9 10">
    <name type="scientific">Pontibacter actiniarum</name>
    <dbReference type="NCBI Taxonomy" id="323450"/>
    <lineage>
        <taxon>Bacteria</taxon>
        <taxon>Pseudomonadati</taxon>
        <taxon>Bacteroidota</taxon>
        <taxon>Cytophagia</taxon>
        <taxon>Cytophagales</taxon>
        <taxon>Hymenobacteraceae</taxon>
        <taxon>Pontibacter</taxon>
    </lineage>
</organism>
<evidence type="ECO:0000313" key="10">
    <source>
        <dbReference type="Proteomes" id="UP000266292"/>
    </source>
</evidence>
<dbReference type="PANTHER" id="PTHR30576">
    <property type="entry name" value="COLANIC BIOSYNTHESIS UDP-GLUCOSE LIPID CARRIER TRANSFERASE"/>
    <property type="match status" value="1"/>
</dbReference>
<dbReference type="InterPro" id="IPR017475">
    <property type="entry name" value="EPS_sugar_tfrase"/>
</dbReference>
<evidence type="ECO:0000313" key="9">
    <source>
        <dbReference type="EMBL" id="ARS34123.1"/>
    </source>
</evidence>
<feature type="domain" description="Bacterial sugar transferase" evidence="8">
    <location>
        <begin position="275"/>
        <end position="457"/>
    </location>
</feature>
<evidence type="ECO:0000256" key="4">
    <source>
        <dbReference type="ARBA" id="ARBA00022692"/>
    </source>
</evidence>
<dbReference type="PANTHER" id="PTHR30576:SF0">
    <property type="entry name" value="UNDECAPRENYL-PHOSPHATE N-ACETYLGALACTOSAMINYL 1-PHOSPHATE TRANSFERASE-RELATED"/>
    <property type="match status" value="1"/>
</dbReference>
<feature type="transmembrane region" description="Helical" evidence="7">
    <location>
        <begin position="7"/>
        <end position="27"/>
    </location>
</feature>
<feature type="transmembrane region" description="Helical" evidence="7">
    <location>
        <begin position="67"/>
        <end position="87"/>
    </location>
</feature>
<dbReference type="AlphaFoldDB" id="A0A1X9YML9"/>
<comment type="similarity">
    <text evidence="2">Belongs to the bacterial sugar transferase family.</text>
</comment>
<dbReference type="Gene3D" id="3.40.50.720">
    <property type="entry name" value="NAD(P)-binding Rossmann-like Domain"/>
    <property type="match status" value="1"/>
</dbReference>
<dbReference type="OrthoDB" id="9808602at2"/>
<keyword evidence="10" id="KW-1185">Reference proteome</keyword>
<evidence type="ECO:0000259" key="8">
    <source>
        <dbReference type="Pfam" id="PF02397"/>
    </source>
</evidence>
<evidence type="ECO:0000256" key="5">
    <source>
        <dbReference type="ARBA" id="ARBA00022989"/>
    </source>
</evidence>
<accession>A0A1X9YML9</accession>
<dbReference type="InterPro" id="IPR003362">
    <property type="entry name" value="Bact_transf"/>
</dbReference>
<dbReference type="Pfam" id="PF02397">
    <property type="entry name" value="Bac_transf"/>
    <property type="match status" value="1"/>
</dbReference>
<keyword evidence="4 7" id="KW-0812">Transmembrane</keyword>
<evidence type="ECO:0000256" key="7">
    <source>
        <dbReference type="SAM" id="Phobius"/>
    </source>
</evidence>
<feature type="transmembrane region" description="Helical" evidence="7">
    <location>
        <begin position="33"/>
        <end position="55"/>
    </location>
</feature>
<dbReference type="Proteomes" id="UP000266292">
    <property type="component" value="Chromosome"/>
</dbReference>
<proteinExistence type="inferred from homology"/>
<keyword evidence="5 7" id="KW-1133">Transmembrane helix</keyword>